<organism evidence="2 3">
    <name type="scientific">Microbotryum silenes-dioicae</name>
    <dbReference type="NCBI Taxonomy" id="796604"/>
    <lineage>
        <taxon>Eukaryota</taxon>
        <taxon>Fungi</taxon>
        <taxon>Dikarya</taxon>
        <taxon>Basidiomycota</taxon>
        <taxon>Pucciniomycotina</taxon>
        <taxon>Microbotryomycetes</taxon>
        <taxon>Microbotryales</taxon>
        <taxon>Microbotryaceae</taxon>
        <taxon>Microbotryum</taxon>
    </lineage>
</organism>
<name>A0A2X0M0P6_9BASI</name>
<feature type="compositionally biased region" description="Basic residues" evidence="1">
    <location>
        <begin position="388"/>
        <end position="401"/>
    </location>
</feature>
<proteinExistence type="predicted"/>
<sequence length="977" mass="108199">MKDYSCLRTLLPMGMFGTGDLMVRPTGHVSSKQQCPYGLPNPPSGASSPLLCTALPSQRAGLLSTHSRPDLSVLYAIKLVDAALSADILTEDARRDLITKLSLEAGSTRNHPSGDIELVFWLGQLRAIPADTPLAIDNLSTQDTIDDEEQNWADVKSERMEQLMRLAGSPAPACLPIHRAQMAPLQAHLAPPTQQCPSVYQPTSPAIHLPTAEPADDKGRRYRLERLNAARAAPAYSADPKVIGRLSQEAPWDKARTLPHNDPTCLKMAAGIIRLKLQRQGRIKMDVIEGRSSQQKASKVKTPVTNFPEYLLALKEIQVVKNKVFGTWAGADWSHYLKFLDDMHTGVHSGMKGSAFDERLWTLLKGTRLLSSLTGSESKLKGSNGVIRRQRKTTKRTKVKRRPWRRAQPLSLCKCHYQGSNPRGPIVNPTRARGADILQAPPAKRFWPGEEEIDWICVSTEGSERHEIALEPHWTKVKRCGGATRKGKREAAEVSSRSSGGVSGAAPYRQVHPVETCRLEHICWDCETKGYQSGDCICSNLEAGIGGRLARTAAKPGPPVAAHPPPSLLARIGPAPRIQHQFHFEAPTSDPPSAPLLTSSVTSLAGPLARATFTPMQLHSIQCAQRMYPSQFNFVRTIKDNLFKTLLCSHPNQDLVRSFVLGFRLEGFEPEHNGSVASGDDPLTINFPHLETHQSFIQSTIDEEVGKGWLSEGTSFPIPGATYSSVFVVKSTNHRMRVVANHTRLGLNDGISWAACPTVYDTIIDFIRLLRWHRFASKLLTPDLVLWKLVVSSVFKVLIMSKNWQARQGIAIKRRLPDSELVTWYHIEWCGIFGCWAMPYLWTRFMSLVVWIAQQSYGIEYPLAYMDDAFGVDVSGTLVPFVHNGVQHLIPSQQAQMADLGAAPYTLGLPFKLSLGKAPFGWRVAITGIDCDLDNFCISLTPKAINNLATAIQAFLDFPGRCPPLRQWRQYPEGAKR</sequence>
<evidence type="ECO:0000313" key="2">
    <source>
        <dbReference type="EMBL" id="SGY38639.1"/>
    </source>
</evidence>
<reference evidence="2 3" key="1">
    <citation type="submission" date="2016-11" db="EMBL/GenBank/DDBJ databases">
        <authorList>
            <person name="Jaros S."/>
            <person name="Januszkiewicz K."/>
            <person name="Wedrychowicz H."/>
        </authorList>
    </citation>
    <scope>NUCLEOTIDE SEQUENCE [LARGE SCALE GENOMIC DNA]</scope>
</reference>
<accession>A0A2X0M0P6</accession>
<feature type="compositionally biased region" description="Low complexity" evidence="1">
    <location>
        <begin position="493"/>
        <end position="506"/>
    </location>
</feature>
<protein>
    <submittedName>
        <fullName evidence="2">BQ5605_C003g02055 protein</fullName>
    </submittedName>
</protein>
<feature type="region of interest" description="Disordered" evidence="1">
    <location>
        <begin position="381"/>
        <end position="401"/>
    </location>
</feature>
<dbReference type="AlphaFoldDB" id="A0A2X0M0P6"/>
<gene>
    <name evidence="2" type="primary">BQ5605_C003g02055</name>
    <name evidence="2" type="ORF">BQ5605_C003G02055</name>
</gene>
<dbReference type="Proteomes" id="UP000249464">
    <property type="component" value="Unassembled WGS sequence"/>
</dbReference>
<keyword evidence="3" id="KW-1185">Reference proteome</keyword>
<evidence type="ECO:0000313" key="3">
    <source>
        <dbReference type="Proteomes" id="UP000249464"/>
    </source>
</evidence>
<evidence type="ECO:0000256" key="1">
    <source>
        <dbReference type="SAM" id="MobiDB-lite"/>
    </source>
</evidence>
<dbReference type="EMBL" id="FQNC01000042">
    <property type="protein sequence ID" value="SGY38639.1"/>
    <property type="molecule type" value="Genomic_DNA"/>
</dbReference>
<feature type="region of interest" description="Disordered" evidence="1">
    <location>
        <begin position="482"/>
        <end position="506"/>
    </location>
</feature>